<feature type="compositionally biased region" description="Low complexity" evidence="3">
    <location>
        <begin position="615"/>
        <end position="632"/>
    </location>
</feature>
<keyword evidence="1" id="KW-0505">Motor protein</keyword>
<dbReference type="GO" id="GO:0015630">
    <property type="term" value="C:microtubule cytoskeleton"/>
    <property type="evidence" value="ECO:0007669"/>
    <property type="project" value="TreeGrafter"/>
</dbReference>
<dbReference type="GO" id="GO:0005524">
    <property type="term" value="F:ATP binding"/>
    <property type="evidence" value="ECO:0007669"/>
    <property type="project" value="UniProtKB-UniRule"/>
</dbReference>
<dbReference type="Gene3D" id="3.40.850.10">
    <property type="entry name" value="Kinesin motor domain"/>
    <property type="match status" value="1"/>
</dbReference>
<dbReference type="InterPro" id="IPR036961">
    <property type="entry name" value="Kinesin_motor_dom_sf"/>
</dbReference>
<evidence type="ECO:0000256" key="1">
    <source>
        <dbReference type="PROSITE-ProRule" id="PRU00283"/>
    </source>
</evidence>
<gene>
    <name evidence="5" type="ORF">RRF57_005710</name>
</gene>
<dbReference type="Pfam" id="PF00225">
    <property type="entry name" value="Kinesin"/>
    <property type="match status" value="1"/>
</dbReference>
<evidence type="ECO:0000259" key="4">
    <source>
        <dbReference type="PROSITE" id="PS50067"/>
    </source>
</evidence>
<dbReference type="GO" id="GO:0007018">
    <property type="term" value="P:microtubule-based movement"/>
    <property type="evidence" value="ECO:0007669"/>
    <property type="project" value="InterPro"/>
</dbReference>
<feature type="compositionally biased region" description="Low complexity" evidence="3">
    <location>
        <begin position="646"/>
        <end position="685"/>
    </location>
</feature>
<comment type="caution">
    <text evidence="5">The sequence shown here is derived from an EMBL/GenBank/DDBJ whole genome shotgun (WGS) entry which is preliminary data.</text>
</comment>
<accession>A0AAN7UD34</accession>
<dbReference type="PANTHER" id="PTHR47972">
    <property type="entry name" value="KINESIN-LIKE PROTEIN KLP-3"/>
    <property type="match status" value="1"/>
</dbReference>
<protein>
    <recommendedName>
        <fullName evidence="4">Kinesin motor domain-containing protein</fullName>
    </recommendedName>
</protein>
<evidence type="ECO:0000313" key="5">
    <source>
        <dbReference type="EMBL" id="KAK5629995.1"/>
    </source>
</evidence>
<dbReference type="SMART" id="SM00129">
    <property type="entry name" value="KISc"/>
    <property type="match status" value="1"/>
</dbReference>
<dbReference type="PROSITE" id="PS50067">
    <property type="entry name" value="KINESIN_MOTOR_2"/>
    <property type="match status" value="1"/>
</dbReference>
<feature type="compositionally biased region" description="Low complexity" evidence="3">
    <location>
        <begin position="695"/>
        <end position="713"/>
    </location>
</feature>
<keyword evidence="6" id="KW-1185">Reference proteome</keyword>
<name>A0AAN7UD34_9PEZI</name>
<dbReference type="AlphaFoldDB" id="A0AAN7UD34"/>
<dbReference type="EMBL" id="JAWHQM010000013">
    <property type="protein sequence ID" value="KAK5629995.1"/>
    <property type="molecule type" value="Genomic_DNA"/>
</dbReference>
<dbReference type="InterPro" id="IPR001752">
    <property type="entry name" value="Kinesin_motor_dom"/>
</dbReference>
<feature type="compositionally biased region" description="Polar residues" evidence="3">
    <location>
        <begin position="633"/>
        <end position="642"/>
    </location>
</feature>
<dbReference type="Proteomes" id="UP001305414">
    <property type="component" value="Unassembled WGS sequence"/>
</dbReference>
<dbReference type="PANTHER" id="PTHR47972:SF28">
    <property type="entry name" value="KINESIN-LIKE PROTEIN KLP-3"/>
    <property type="match status" value="1"/>
</dbReference>
<dbReference type="GO" id="GO:0003777">
    <property type="term" value="F:microtubule motor activity"/>
    <property type="evidence" value="ECO:0007669"/>
    <property type="project" value="InterPro"/>
</dbReference>
<reference evidence="5 6" key="1">
    <citation type="submission" date="2023-10" db="EMBL/GenBank/DDBJ databases">
        <title>Draft genome sequence of Xylaria bambusicola isolate GMP-LS, the root and basal stem rot pathogen of sugarcane in Indonesia.</title>
        <authorList>
            <person name="Selvaraj P."/>
            <person name="Muralishankar V."/>
            <person name="Muruganantham S."/>
            <person name="Sp S."/>
            <person name="Haryani S."/>
            <person name="Lau K.J.X."/>
            <person name="Naqvi N.I."/>
        </authorList>
    </citation>
    <scope>NUCLEOTIDE SEQUENCE [LARGE SCALE GENOMIC DNA]</scope>
    <source>
        <strain evidence="5">GMP-LS</strain>
    </source>
</reference>
<keyword evidence="2" id="KW-0175">Coiled coil</keyword>
<sequence length="739" mass="80712">MSDENRITQELASLRASMNLLKDEVSSTKPKYLDELRDLLSLLIRENVDGVNHYLNSLTEAVRKTPYNARELESQLDSVLPHVERSFRSLAEDIVSSFSNANSGHNRARNELEKETELLKVSNFELSLALANVRTMMEVKTEQQVKTPTIPDASLTQLVQADLKLKEQEAEIQKLKAELARADLVKESTDDQVKALSNEANGRLKIQEEEIRKLKAALELAESQKASDVAHDIENWRNTIAGLEEAVRAQEEIISTQEARISRQDADSLLLITRYRDMVEELATAKGNIRVMCRVRPAQGIPEEELIHFSNPDNLDNSSSMVPWSKLRVSYLDDSKRQESRDFDFQRAFGTGESNEDIFSEIKDFAQSSALGNSCTIMAYGATGTGKSYTFLSSDGLVHSFIGLIFNLASQESGQYAYEFQMTAVEVYLNKIYDLIQTSSGGGQKVETKIGAETSVQLTTQQEAFEVIKTAINRREAASTRQNQTSSRSHFIISVTIVRRSIADGKVTKGTTSFVDLAGSESVGKNSLQSGSSTLQMEQGNDINKSLLDLGQSIRSVATGGKFYPGHNLTRYLRTSLTQGSRLLVIATVSPLVSNQNNSLATLRWSTEAVGSTSARQALSSRSSRTVSSTPSKPASVTSRGSDGTPPHSGSFPVSSSSRTPSGSSRVPSSASVTPSKMPDSSSTRHSTRPPPPGATQSSSTHSGSGTLSSSAHAEGRSQRSHRERPGAGSRDSHKDSKQ</sequence>
<dbReference type="GO" id="GO:0008017">
    <property type="term" value="F:microtubule binding"/>
    <property type="evidence" value="ECO:0007669"/>
    <property type="project" value="InterPro"/>
</dbReference>
<dbReference type="SUPFAM" id="SSF52540">
    <property type="entry name" value="P-loop containing nucleoside triphosphate hydrolases"/>
    <property type="match status" value="1"/>
</dbReference>
<comment type="similarity">
    <text evidence="1">Belongs to the TRAFAC class myosin-kinesin ATPase superfamily. Kinesin family.</text>
</comment>
<feature type="region of interest" description="Disordered" evidence="3">
    <location>
        <begin position="615"/>
        <end position="739"/>
    </location>
</feature>
<organism evidence="5 6">
    <name type="scientific">Xylaria bambusicola</name>
    <dbReference type="NCBI Taxonomy" id="326684"/>
    <lineage>
        <taxon>Eukaryota</taxon>
        <taxon>Fungi</taxon>
        <taxon>Dikarya</taxon>
        <taxon>Ascomycota</taxon>
        <taxon>Pezizomycotina</taxon>
        <taxon>Sordariomycetes</taxon>
        <taxon>Xylariomycetidae</taxon>
        <taxon>Xylariales</taxon>
        <taxon>Xylariaceae</taxon>
        <taxon>Xylaria</taxon>
    </lineage>
</organism>
<feature type="domain" description="Kinesin motor" evidence="4">
    <location>
        <begin position="288"/>
        <end position="612"/>
    </location>
</feature>
<feature type="coiled-coil region" evidence="2">
    <location>
        <begin position="158"/>
        <end position="260"/>
    </location>
</feature>
<dbReference type="PRINTS" id="PR00380">
    <property type="entry name" value="KINESINHEAVY"/>
</dbReference>
<dbReference type="InterPro" id="IPR027640">
    <property type="entry name" value="Kinesin-like_fam"/>
</dbReference>
<evidence type="ECO:0000256" key="2">
    <source>
        <dbReference type="SAM" id="Coils"/>
    </source>
</evidence>
<evidence type="ECO:0000313" key="6">
    <source>
        <dbReference type="Proteomes" id="UP001305414"/>
    </source>
</evidence>
<feature type="binding site" evidence="1">
    <location>
        <begin position="381"/>
        <end position="388"/>
    </location>
    <ligand>
        <name>ATP</name>
        <dbReference type="ChEBI" id="CHEBI:30616"/>
    </ligand>
</feature>
<keyword evidence="1" id="KW-0067">ATP-binding</keyword>
<dbReference type="InterPro" id="IPR027417">
    <property type="entry name" value="P-loop_NTPase"/>
</dbReference>
<keyword evidence="1" id="KW-0547">Nucleotide-binding</keyword>
<evidence type="ECO:0000256" key="3">
    <source>
        <dbReference type="SAM" id="MobiDB-lite"/>
    </source>
</evidence>
<proteinExistence type="inferred from homology"/>